<comment type="caution">
    <text evidence="2">The sequence shown here is derived from an EMBL/GenBank/DDBJ whole genome shotgun (WGS) entry which is preliminary data.</text>
</comment>
<keyword evidence="3" id="KW-1185">Reference proteome</keyword>
<reference evidence="3" key="1">
    <citation type="submission" date="2017-04" db="EMBL/GenBank/DDBJ databases">
        <title>Genome evolution of the luminous symbionts of deep sea anglerfish.</title>
        <authorList>
            <person name="Hendry T.A."/>
        </authorList>
    </citation>
    <scope>NUCLEOTIDE SEQUENCE [LARGE SCALE GENOMIC DNA]</scope>
</reference>
<keyword evidence="1" id="KW-0472">Membrane</keyword>
<evidence type="ECO:0000256" key="1">
    <source>
        <dbReference type="SAM" id="Phobius"/>
    </source>
</evidence>
<keyword evidence="1" id="KW-0812">Transmembrane</keyword>
<dbReference type="Proteomes" id="UP000219020">
    <property type="component" value="Unassembled WGS sequence"/>
</dbReference>
<keyword evidence="1" id="KW-1133">Transmembrane helix</keyword>
<protein>
    <submittedName>
        <fullName evidence="2">Uncharacterized protein</fullName>
    </submittedName>
</protein>
<sequence>MRTRFFIFNLIVAVHLNFVGSAMMGKIFLARPAIMSVMPYIPVNHAFTEHHFML</sequence>
<name>A0A2A5T396_9GAMM</name>
<proteinExistence type="predicted"/>
<dbReference type="EMBL" id="NBYY01000016">
    <property type="protein sequence ID" value="PCS22626.1"/>
    <property type="molecule type" value="Genomic_DNA"/>
</dbReference>
<gene>
    <name evidence="2" type="ORF">BTN49_1852</name>
</gene>
<feature type="transmembrane region" description="Helical" evidence="1">
    <location>
        <begin position="6"/>
        <end position="29"/>
    </location>
</feature>
<dbReference type="AlphaFoldDB" id="A0A2A5T396"/>
<evidence type="ECO:0000313" key="2">
    <source>
        <dbReference type="EMBL" id="PCS22626.1"/>
    </source>
</evidence>
<accession>A0A2A5T396</accession>
<organism evidence="2 3">
    <name type="scientific">Candidatus Enterovibrio escicola</name>
    <dbReference type="NCBI Taxonomy" id="1927127"/>
    <lineage>
        <taxon>Bacteria</taxon>
        <taxon>Pseudomonadati</taxon>
        <taxon>Pseudomonadota</taxon>
        <taxon>Gammaproteobacteria</taxon>
        <taxon>Vibrionales</taxon>
        <taxon>Vibrionaceae</taxon>
        <taxon>Enterovibrio</taxon>
    </lineage>
</organism>
<evidence type="ECO:0000313" key="3">
    <source>
        <dbReference type="Proteomes" id="UP000219020"/>
    </source>
</evidence>